<dbReference type="InterPro" id="IPR031120">
    <property type="entry name" value="HIR1-like"/>
</dbReference>
<feature type="repeat" description="WD" evidence="11">
    <location>
        <begin position="176"/>
        <end position="208"/>
    </location>
</feature>
<evidence type="ECO:0000256" key="9">
    <source>
        <dbReference type="ARBA" id="ARBA00023163"/>
    </source>
</evidence>
<keyword evidence="9 12" id="KW-0804">Transcription</keyword>
<evidence type="ECO:0000256" key="12">
    <source>
        <dbReference type="RuleBase" id="RU364014"/>
    </source>
</evidence>
<evidence type="ECO:0000256" key="6">
    <source>
        <dbReference type="ARBA" id="ARBA00022737"/>
    </source>
</evidence>
<evidence type="ECO:0000256" key="1">
    <source>
        <dbReference type="ARBA" id="ARBA00002677"/>
    </source>
</evidence>
<keyword evidence="6 12" id="KW-0677">Repeat</keyword>
<name>F6X391_CIOIN</name>
<reference evidence="16" key="4">
    <citation type="submission" date="2025-09" db="UniProtKB">
        <authorList>
            <consortium name="Ensembl"/>
        </authorList>
    </citation>
    <scope>IDENTIFICATION</scope>
</reference>
<dbReference type="PANTHER" id="PTHR13831">
    <property type="entry name" value="MEMBER OF THE HIR1 FAMILY OF WD-REPEAT PROTEINS"/>
    <property type="match status" value="1"/>
</dbReference>
<evidence type="ECO:0000313" key="16">
    <source>
        <dbReference type="Ensembl" id="ENSCINP00000015977.3"/>
    </source>
</evidence>
<evidence type="ECO:0000256" key="3">
    <source>
        <dbReference type="ARBA" id="ARBA00007306"/>
    </source>
</evidence>
<feature type="compositionally biased region" description="Polar residues" evidence="13">
    <location>
        <begin position="483"/>
        <end position="514"/>
    </location>
</feature>
<keyword evidence="5 11" id="KW-0853">WD repeat</keyword>
<evidence type="ECO:0000256" key="4">
    <source>
        <dbReference type="ARBA" id="ARBA00021597"/>
    </source>
</evidence>
<dbReference type="Pfam" id="PF07569">
    <property type="entry name" value="Hira"/>
    <property type="match status" value="1"/>
</dbReference>
<feature type="domain" description="Protein HIRA-like C-terminal" evidence="14">
    <location>
        <begin position="751"/>
        <end position="961"/>
    </location>
</feature>
<feature type="region of interest" description="Disordered" evidence="13">
    <location>
        <begin position="535"/>
        <end position="556"/>
    </location>
</feature>
<accession>F6X391</accession>
<keyword evidence="12" id="KW-0678">Repressor</keyword>
<feature type="domain" description="CAF1B/HIR1 beta-propeller" evidence="15">
    <location>
        <begin position="1"/>
        <end position="364"/>
    </location>
</feature>
<keyword evidence="17" id="KW-1185">Reference proteome</keyword>
<dbReference type="InterPro" id="IPR019015">
    <property type="entry name" value="HIRA_B_motif"/>
</dbReference>
<evidence type="ECO:0000259" key="14">
    <source>
        <dbReference type="Pfam" id="PF07569"/>
    </source>
</evidence>
<organism evidence="16 17">
    <name type="scientific">Ciona intestinalis</name>
    <name type="common">Transparent sea squirt</name>
    <name type="synonym">Ascidia intestinalis</name>
    <dbReference type="NCBI Taxonomy" id="7719"/>
    <lineage>
        <taxon>Eukaryota</taxon>
        <taxon>Metazoa</taxon>
        <taxon>Chordata</taxon>
        <taxon>Tunicata</taxon>
        <taxon>Ascidiacea</taxon>
        <taxon>Phlebobranchia</taxon>
        <taxon>Cionidae</taxon>
        <taxon>Ciona</taxon>
    </lineage>
</organism>
<comment type="function">
    <text evidence="1 12">Required for replication-independent chromatin assembly and for the periodic repression of histone gene transcription during the cell cycle.</text>
</comment>
<dbReference type="PROSITE" id="PS50294">
    <property type="entry name" value="WD_REPEATS_REGION"/>
    <property type="match status" value="3"/>
</dbReference>
<evidence type="ECO:0000259" key="15">
    <source>
        <dbReference type="Pfam" id="PF24105"/>
    </source>
</evidence>
<feature type="region of interest" description="Disordered" evidence="13">
    <location>
        <begin position="589"/>
        <end position="633"/>
    </location>
</feature>
<dbReference type="EMBL" id="EAAA01000627">
    <property type="status" value="NOT_ANNOTATED_CDS"/>
    <property type="molecule type" value="Genomic_DNA"/>
</dbReference>
<dbReference type="FunFam" id="2.130.10.10:FF:001473">
    <property type="entry name" value="Protein HIRA"/>
    <property type="match status" value="1"/>
</dbReference>
<proteinExistence type="inferred from homology"/>
<dbReference type="InterPro" id="IPR036322">
    <property type="entry name" value="WD40_repeat_dom_sf"/>
</dbReference>
<keyword evidence="8 12" id="KW-0805">Transcription regulation</keyword>
<dbReference type="SUPFAM" id="SSF50978">
    <property type="entry name" value="WD40 repeat-like"/>
    <property type="match status" value="1"/>
</dbReference>
<protein>
    <recommendedName>
        <fullName evidence="4 12">Protein HIRA</fullName>
    </recommendedName>
</protein>
<dbReference type="FunFam" id="2.130.10.10:FF:000075">
    <property type="entry name" value="Protein HIRA"/>
    <property type="match status" value="1"/>
</dbReference>
<dbReference type="GO" id="GO:0005634">
    <property type="term" value="C:nucleus"/>
    <property type="evidence" value="ECO:0007669"/>
    <property type="project" value="UniProtKB-SubCell"/>
</dbReference>
<dbReference type="AlphaFoldDB" id="F6X391"/>
<dbReference type="InterPro" id="IPR055410">
    <property type="entry name" value="Beta-prop_CAF1B_HIR1"/>
</dbReference>
<dbReference type="GO" id="GO:0006351">
    <property type="term" value="P:DNA-templated transcription"/>
    <property type="evidence" value="ECO:0007669"/>
    <property type="project" value="InterPro"/>
</dbReference>
<keyword evidence="7 12" id="KW-0156">Chromatin regulator</keyword>
<evidence type="ECO:0000256" key="10">
    <source>
        <dbReference type="ARBA" id="ARBA00023242"/>
    </source>
</evidence>
<feature type="repeat" description="WD" evidence="11">
    <location>
        <begin position="68"/>
        <end position="100"/>
    </location>
</feature>
<evidence type="ECO:0000313" key="17">
    <source>
        <dbReference type="Proteomes" id="UP000008144"/>
    </source>
</evidence>
<evidence type="ECO:0000256" key="5">
    <source>
        <dbReference type="ARBA" id="ARBA00022574"/>
    </source>
</evidence>
<dbReference type="InterPro" id="IPR019775">
    <property type="entry name" value="WD40_repeat_CS"/>
</dbReference>
<dbReference type="CDD" id="cd00200">
    <property type="entry name" value="WD40"/>
    <property type="match status" value="1"/>
</dbReference>
<dbReference type="Pfam" id="PF09453">
    <property type="entry name" value="HIRA_B"/>
    <property type="match status" value="1"/>
</dbReference>
<dbReference type="InterPro" id="IPR011494">
    <property type="entry name" value="HIRA-like_C"/>
</dbReference>
<dbReference type="PANTHER" id="PTHR13831:SF0">
    <property type="entry name" value="PROTEIN HIRA"/>
    <property type="match status" value="1"/>
</dbReference>
<dbReference type="GO" id="GO:0006338">
    <property type="term" value="P:chromatin remodeling"/>
    <property type="evidence" value="ECO:0007669"/>
    <property type="project" value="InterPro"/>
</dbReference>
<reference evidence="16" key="2">
    <citation type="journal article" date="2008" name="Genome Biol.">
        <title>Improved genome assembly and evidence-based global gene model set for the chordate Ciona intestinalis: new insight into intron and operon populations.</title>
        <authorList>
            <person name="Satou Y."/>
            <person name="Mineta K."/>
            <person name="Ogasawara M."/>
            <person name="Sasakura Y."/>
            <person name="Shoguchi E."/>
            <person name="Ueno K."/>
            <person name="Yamada L."/>
            <person name="Matsumoto J."/>
            <person name="Wasserscheid J."/>
            <person name="Dewar K."/>
            <person name="Wiley G.B."/>
            <person name="Macmil S.L."/>
            <person name="Roe B.A."/>
            <person name="Zeller R.W."/>
            <person name="Hastings K.E."/>
            <person name="Lemaire P."/>
            <person name="Lindquist E."/>
            <person name="Endo T."/>
            <person name="Hotta K."/>
            <person name="Inaba K."/>
        </authorList>
    </citation>
    <scope>NUCLEOTIDE SEQUENCE [LARGE SCALE GENOMIC DNA]</scope>
    <source>
        <strain evidence="16">wild type</strain>
    </source>
</reference>
<dbReference type="GeneTree" id="ENSGT00550000074919"/>
<dbReference type="InterPro" id="IPR001680">
    <property type="entry name" value="WD40_rpt"/>
</dbReference>
<feature type="repeat" description="WD" evidence="11">
    <location>
        <begin position="133"/>
        <end position="174"/>
    </location>
</feature>
<dbReference type="Pfam" id="PF24105">
    <property type="entry name" value="Beta-prop_CAF1B_HIR1"/>
    <property type="match status" value="1"/>
</dbReference>
<dbReference type="GO" id="GO:0006355">
    <property type="term" value="P:regulation of DNA-templated transcription"/>
    <property type="evidence" value="ECO:0007669"/>
    <property type="project" value="InterPro"/>
</dbReference>
<dbReference type="HOGENOM" id="CLU_004372_0_0_1"/>
<comment type="similarity">
    <text evidence="3 12">Belongs to the WD repeat HIR1 family.</text>
</comment>
<dbReference type="Proteomes" id="UP000008144">
    <property type="component" value="Chromosome 10"/>
</dbReference>
<feature type="region of interest" description="Disordered" evidence="13">
    <location>
        <begin position="474"/>
        <end position="514"/>
    </location>
</feature>
<dbReference type="InterPro" id="IPR015943">
    <property type="entry name" value="WD40/YVTN_repeat-like_dom_sf"/>
</dbReference>
<dbReference type="Ensembl" id="ENSCINT00000015977.3">
    <property type="protein sequence ID" value="ENSCINP00000015977.3"/>
    <property type="gene ID" value="ENSCING00000007804.3"/>
</dbReference>
<comment type="subcellular location">
    <subcellularLocation>
        <location evidence="2 12">Nucleus</location>
    </subcellularLocation>
</comment>
<dbReference type="SMART" id="SM00320">
    <property type="entry name" value="WD40"/>
    <property type="match status" value="8"/>
</dbReference>
<evidence type="ECO:0000256" key="13">
    <source>
        <dbReference type="SAM" id="MobiDB-lite"/>
    </source>
</evidence>
<reference evidence="17" key="1">
    <citation type="journal article" date="2002" name="Science">
        <title>The draft genome of Ciona intestinalis: insights into chordate and vertebrate origins.</title>
        <authorList>
            <person name="Dehal P."/>
            <person name="Satou Y."/>
            <person name="Campbell R.K."/>
            <person name="Chapman J."/>
            <person name="Degnan B."/>
            <person name="De Tomaso A."/>
            <person name="Davidson B."/>
            <person name="Di Gregorio A."/>
            <person name="Gelpke M."/>
            <person name="Goodstein D.M."/>
            <person name="Harafuji N."/>
            <person name="Hastings K.E."/>
            <person name="Ho I."/>
            <person name="Hotta K."/>
            <person name="Huang W."/>
            <person name="Kawashima T."/>
            <person name="Lemaire P."/>
            <person name="Martinez D."/>
            <person name="Meinertzhagen I.A."/>
            <person name="Necula S."/>
            <person name="Nonaka M."/>
            <person name="Putnam N."/>
            <person name="Rash S."/>
            <person name="Saiga H."/>
            <person name="Satake M."/>
            <person name="Terry A."/>
            <person name="Yamada L."/>
            <person name="Wang H.G."/>
            <person name="Awazu S."/>
            <person name="Azumi K."/>
            <person name="Boore J."/>
            <person name="Branno M."/>
            <person name="Chin-Bow S."/>
            <person name="DeSantis R."/>
            <person name="Doyle S."/>
            <person name="Francino P."/>
            <person name="Keys D.N."/>
            <person name="Haga S."/>
            <person name="Hayashi H."/>
            <person name="Hino K."/>
            <person name="Imai K.S."/>
            <person name="Inaba K."/>
            <person name="Kano S."/>
            <person name="Kobayashi K."/>
            <person name="Kobayashi M."/>
            <person name="Lee B.I."/>
            <person name="Makabe K.W."/>
            <person name="Manohar C."/>
            <person name="Matassi G."/>
            <person name="Medina M."/>
            <person name="Mochizuki Y."/>
            <person name="Mount S."/>
            <person name="Morishita T."/>
            <person name="Miura S."/>
            <person name="Nakayama A."/>
            <person name="Nishizaka S."/>
            <person name="Nomoto H."/>
            <person name="Ohta F."/>
            <person name="Oishi K."/>
            <person name="Rigoutsos I."/>
            <person name="Sano M."/>
            <person name="Sasaki A."/>
            <person name="Sasakura Y."/>
            <person name="Shoguchi E."/>
            <person name="Shin-i T."/>
            <person name="Spagnuolo A."/>
            <person name="Stainier D."/>
            <person name="Suzuki M.M."/>
            <person name="Tassy O."/>
            <person name="Takatori N."/>
            <person name="Tokuoka M."/>
            <person name="Yagi K."/>
            <person name="Yoshizaki F."/>
            <person name="Wada S."/>
            <person name="Zhang C."/>
            <person name="Hyatt P.D."/>
            <person name="Larimer F."/>
            <person name="Detter C."/>
            <person name="Doggett N."/>
            <person name="Glavina T."/>
            <person name="Hawkins T."/>
            <person name="Richardson P."/>
            <person name="Lucas S."/>
            <person name="Kohara Y."/>
            <person name="Levine M."/>
            <person name="Satoh N."/>
            <person name="Rokhsar D.S."/>
        </authorList>
    </citation>
    <scope>NUCLEOTIDE SEQUENCE [LARGE SCALE GENOMIC DNA]</scope>
</reference>
<evidence type="ECO:0000256" key="8">
    <source>
        <dbReference type="ARBA" id="ARBA00023015"/>
    </source>
</evidence>
<dbReference type="PROSITE" id="PS00678">
    <property type="entry name" value="WD_REPEATS_1"/>
    <property type="match status" value="1"/>
</dbReference>
<evidence type="ECO:0000256" key="2">
    <source>
        <dbReference type="ARBA" id="ARBA00004123"/>
    </source>
</evidence>
<sequence length="1021" mass="113359">MKLFKPPWITHDDKPIFSIDIHPDESRFATGGQGDGGSSGKVIIWNMTPVVNQKDEVNDKIPKVLCVMDNHLACVNSVRWSCNGRYLASGGDDRLIMIWQFAGILTYGGAGVFGGQPTLKTSTGERWRCTHTLKGHTGDVLDLAWSPGNQWLASCSIDNSVVIWDVEKFPAITTVLKGHTSLVKGVTWDPIGSYVASQSDDKTVKVWKTLDWKLETTITKPFDECTATTHVLRLSWSPDGGILVSAHAMNNSGPTAQIIDRDGWKTDMDFVGHRKAITCTRFNSCMFSKLKTEGESKPYTCCAVGSRDRSLSVWLTSLQRPLVVVHDLFDNSVMDISWSFSGYSLLCCSWDGTVAYIQFTPQELGQTLTQEEKNKLHKETYGKTSTMVSQPLIIENPAMLAIQEKKNDSSVNDQNEKLKPPTTPIKNICDWVGVSTVFWCVFMNVLGTKQIETRTPSGKRRIIPVFVAPQEALGHQVDKSKTSPHQNSSDKNPTTLKKNENESNIQPNAVQSSGKFSLNKKLTVSFSKQFFPVTGKEKTQESFSSPAKLDNDTAHQKKKAVLDSRLCEKTLPSVVKEKLVPRSVHFNEQLEPANKPTDSHPPVFPRRPGRPPLHLKRKQGSLPASPGRKKHKIGKDNLKNLEDLGTRHDEHEKEVGKCFFQVHHPLTKTTPTPRHTITTNVLPALKLTKKLTASVSMPGGKTLHKIICCVDKDEVWTSVMSAPATAVSLSRLIVCIGCSDHTVCVLSTKSGRQMLPQICFASSSSPLALLQCRGHFVMAVDALCNLSIWNTQNGSVVIDNKSFLNQIISNQNKPTSNSSEAMLQKCSLTDRGLPLITLSNNKALTYDVSLAAWIFVSLPGDSIEQFTDHITVTHDHSHDEDDINGLLSKKFSSGMGCQAGRTFHATASAQRDATLVSLERKLSASLLLQSASHYKRWLLAYVRYLVQGNYDLRLREVCDDLIGPPADRTISDNHVSWKPYILGLSKRMLLREEVLPVIGANLSFQRMYTEYHDQLELAEDS</sequence>
<feature type="compositionally biased region" description="Basic residues" evidence="13">
    <location>
        <begin position="607"/>
        <end position="619"/>
    </location>
</feature>
<dbReference type="PROSITE" id="PS50082">
    <property type="entry name" value="WD_REPEATS_2"/>
    <property type="match status" value="3"/>
</dbReference>
<keyword evidence="10 12" id="KW-0539">Nucleus</keyword>
<reference evidence="16" key="3">
    <citation type="submission" date="2025-08" db="UniProtKB">
        <authorList>
            <consortium name="Ensembl"/>
        </authorList>
    </citation>
    <scope>IDENTIFICATION</scope>
</reference>
<dbReference type="Gene3D" id="2.130.10.10">
    <property type="entry name" value="YVTN repeat-like/Quinoprotein amine dehydrogenase"/>
    <property type="match status" value="2"/>
</dbReference>
<evidence type="ECO:0000256" key="11">
    <source>
        <dbReference type="PROSITE-ProRule" id="PRU00221"/>
    </source>
</evidence>
<evidence type="ECO:0000256" key="7">
    <source>
        <dbReference type="ARBA" id="ARBA00022853"/>
    </source>
</evidence>